<dbReference type="SMART" id="SM00530">
    <property type="entry name" value="HTH_XRE"/>
    <property type="match status" value="1"/>
</dbReference>
<dbReference type="Pfam" id="PF01381">
    <property type="entry name" value="HTH_3"/>
    <property type="match status" value="1"/>
</dbReference>
<keyword evidence="1" id="KW-0238">DNA-binding</keyword>
<comment type="caution">
    <text evidence="3">The sequence shown here is derived from an EMBL/GenBank/DDBJ whole genome shotgun (WGS) entry which is preliminary data.</text>
</comment>
<sequence length="178" mass="21023">MSIDKNVGKNIKRIRNERQLTQEELANKVGAIKQTISKIERGVFSPSFSLLVKICNELYTTPNELLLEDSQRLQWVAESPDQLEYSIKGLEQEMTIVEDLWAKAEKYKEDGEEKQEAKVLHEIIDHFAWENDHFREVAEYLYKKRLNDYLTKTSKELRNNKVMNLRLMEKEAFKKDGK</sequence>
<dbReference type="Gene3D" id="1.10.260.40">
    <property type="entry name" value="lambda repressor-like DNA-binding domains"/>
    <property type="match status" value="1"/>
</dbReference>
<proteinExistence type="predicted"/>
<dbReference type="InterPro" id="IPR001387">
    <property type="entry name" value="Cro/C1-type_HTH"/>
</dbReference>
<dbReference type="RefSeq" id="WP_147212035.1">
    <property type="nucleotide sequence ID" value="NZ_BJYM01000018.1"/>
</dbReference>
<protein>
    <submittedName>
        <fullName evidence="3">Transcriptional regulator</fullName>
    </submittedName>
</protein>
<dbReference type="InterPro" id="IPR010982">
    <property type="entry name" value="Lambda_DNA-bd_dom_sf"/>
</dbReference>
<dbReference type="GO" id="GO:0005829">
    <property type="term" value="C:cytosol"/>
    <property type="evidence" value="ECO:0007669"/>
    <property type="project" value="TreeGrafter"/>
</dbReference>
<evidence type="ECO:0000256" key="1">
    <source>
        <dbReference type="ARBA" id="ARBA00023125"/>
    </source>
</evidence>
<dbReference type="PROSITE" id="PS50943">
    <property type="entry name" value="HTH_CROC1"/>
    <property type="match status" value="1"/>
</dbReference>
<keyword evidence="4" id="KW-1185">Reference proteome</keyword>
<reference evidence="3 4" key="1">
    <citation type="submission" date="2019-07" db="EMBL/GenBank/DDBJ databases">
        <title>Whole genome shotgun sequence of Oceanobacillus sojae NBRC 105379.</title>
        <authorList>
            <person name="Hosoyama A."/>
            <person name="Uohara A."/>
            <person name="Ohji S."/>
            <person name="Ichikawa N."/>
        </authorList>
    </citation>
    <scope>NUCLEOTIDE SEQUENCE [LARGE SCALE GENOMIC DNA]</scope>
    <source>
        <strain evidence="3 4">NBRC 105379</strain>
    </source>
</reference>
<name>A0A511ZNT9_9BACI</name>
<dbReference type="InterPro" id="IPR050807">
    <property type="entry name" value="TransReg_Diox_bact_type"/>
</dbReference>
<evidence type="ECO:0000259" key="2">
    <source>
        <dbReference type="PROSITE" id="PS50943"/>
    </source>
</evidence>
<dbReference type="AlphaFoldDB" id="A0A511ZNT9"/>
<accession>A0A511ZNT9</accession>
<organism evidence="3 4">
    <name type="scientific">Oceanobacillus sojae</name>
    <dbReference type="NCBI Taxonomy" id="582851"/>
    <lineage>
        <taxon>Bacteria</taxon>
        <taxon>Bacillati</taxon>
        <taxon>Bacillota</taxon>
        <taxon>Bacilli</taxon>
        <taxon>Bacillales</taxon>
        <taxon>Bacillaceae</taxon>
        <taxon>Oceanobacillus</taxon>
    </lineage>
</organism>
<dbReference type="EMBL" id="BJYM01000018">
    <property type="protein sequence ID" value="GEN89116.1"/>
    <property type="molecule type" value="Genomic_DNA"/>
</dbReference>
<evidence type="ECO:0000313" key="3">
    <source>
        <dbReference type="EMBL" id="GEN89116.1"/>
    </source>
</evidence>
<dbReference type="CDD" id="cd00093">
    <property type="entry name" value="HTH_XRE"/>
    <property type="match status" value="1"/>
</dbReference>
<dbReference type="PANTHER" id="PTHR46797:SF1">
    <property type="entry name" value="METHYLPHOSPHONATE SYNTHASE"/>
    <property type="match status" value="1"/>
</dbReference>
<dbReference type="GO" id="GO:0003700">
    <property type="term" value="F:DNA-binding transcription factor activity"/>
    <property type="evidence" value="ECO:0007669"/>
    <property type="project" value="TreeGrafter"/>
</dbReference>
<dbReference type="Proteomes" id="UP000321558">
    <property type="component" value="Unassembled WGS sequence"/>
</dbReference>
<dbReference type="PANTHER" id="PTHR46797">
    <property type="entry name" value="HTH-TYPE TRANSCRIPTIONAL REGULATOR"/>
    <property type="match status" value="1"/>
</dbReference>
<evidence type="ECO:0000313" key="4">
    <source>
        <dbReference type="Proteomes" id="UP000321558"/>
    </source>
</evidence>
<feature type="domain" description="HTH cro/C1-type" evidence="2">
    <location>
        <begin position="11"/>
        <end position="65"/>
    </location>
</feature>
<dbReference type="OrthoDB" id="2081653at2"/>
<dbReference type="SUPFAM" id="SSF47413">
    <property type="entry name" value="lambda repressor-like DNA-binding domains"/>
    <property type="match status" value="1"/>
</dbReference>
<dbReference type="STRING" id="582851.GCA_900162665_03455"/>
<dbReference type="GO" id="GO:0003677">
    <property type="term" value="F:DNA binding"/>
    <property type="evidence" value="ECO:0007669"/>
    <property type="project" value="UniProtKB-KW"/>
</dbReference>
<gene>
    <name evidence="3" type="ORF">OSO01_38550</name>
</gene>